<feature type="region of interest" description="Disordered" evidence="3">
    <location>
        <begin position="1"/>
        <end position="20"/>
    </location>
</feature>
<sequence>MGKTLRVSNSHLEAGNSKKPANFAKVKQTNNFLVPLPIEQRKRRKKPKTKKKIIINSEGKMAGGREDKALRKIAASFEPLAEVATSGGVAMEVGPFSHACAHVSVLFGCLGIAFKFAEKDYVSKVDDLIEASKSITTLNDMIELDIQQDCARQGGSHTRNLLRVKRGVDMVRVLFEEIIKSDGNSLKDAASVAYEKVFAPHHGWAIRKAVAAGMYALPSKSQLLKRLNEDEGSAKVEMQSFVRISGPVIQYIEELFNSRQLGIDW</sequence>
<reference evidence="5" key="1">
    <citation type="submission" date="2022-08" db="EMBL/GenBank/DDBJ databases">
        <authorList>
            <person name="Marques A."/>
        </authorList>
    </citation>
    <scope>NUCLEOTIDE SEQUENCE</scope>
    <source>
        <strain evidence="5">RhyPub2mFocal</strain>
        <tissue evidence="5">Leaves</tissue>
    </source>
</reference>
<dbReference type="InterPro" id="IPR036497">
    <property type="entry name" value="GLTP_sf"/>
</dbReference>
<feature type="compositionally biased region" description="Polar residues" evidence="3">
    <location>
        <begin position="1"/>
        <end position="11"/>
    </location>
</feature>
<keyword evidence="2" id="KW-0813">Transport</keyword>
<evidence type="ECO:0000259" key="4">
    <source>
        <dbReference type="Pfam" id="PF08718"/>
    </source>
</evidence>
<dbReference type="GO" id="GO:1902388">
    <property type="term" value="F:ceramide 1-phosphate transfer activity"/>
    <property type="evidence" value="ECO:0007669"/>
    <property type="project" value="TreeGrafter"/>
</dbReference>
<dbReference type="GO" id="GO:0005829">
    <property type="term" value="C:cytosol"/>
    <property type="evidence" value="ECO:0007669"/>
    <property type="project" value="TreeGrafter"/>
</dbReference>
<comment type="caution">
    <text evidence="5">The sequence shown here is derived from an EMBL/GenBank/DDBJ whole genome shotgun (WGS) entry which is preliminary data.</text>
</comment>
<dbReference type="Gene3D" id="1.10.3520.10">
    <property type="entry name" value="Glycolipid transfer protein"/>
    <property type="match status" value="1"/>
</dbReference>
<comment type="similarity">
    <text evidence="1">Belongs to the GLTP family.</text>
</comment>
<protein>
    <submittedName>
        <fullName evidence="5">Accelerated cell death 11</fullName>
    </submittedName>
</protein>
<evidence type="ECO:0000313" key="5">
    <source>
        <dbReference type="EMBL" id="KAJ4811396.1"/>
    </source>
</evidence>
<dbReference type="SUPFAM" id="SSF110004">
    <property type="entry name" value="Glycolipid transfer protein, GLTP"/>
    <property type="match status" value="1"/>
</dbReference>
<dbReference type="AlphaFoldDB" id="A0AAV8H6I1"/>
<organism evidence="5 6">
    <name type="scientific">Rhynchospora pubera</name>
    <dbReference type="NCBI Taxonomy" id="906938"/>
    <lineage>
        <taxon>Eukaryota</taxon>
        <taxon>Viridiplantae</taxon>
        <taxon>Streptophyta</taxon>
        <taxon>Embryophyta</taxon>
        <taxon>Tracheophyta</taxon>
        <taxon>Spermatophyta</taxon>
        <taxon>Magnoliopsida</taxon>
        <taxon>Liliopsida</taxon>
        <taxon>Poales</taxon>
        <taxon>Cyperaceae</taxon>
        <taxon>Cyperoideae</taxon>
        <taxon>Rhynchosporeae</taxon>
        <taxon>Rhynchospora</taxon>
    </lineage>
</organism>
<dbReference type="PANTHER" id="PTHR10219">
    <property type="entry name" value="GLYCOLIPID TRANSFER PROTEIN-RELATED"/>
    <property type="match status" value="1"/>
</dbReference>
<dbReference type="FunFam" id="1.10.3520.10:FF:000005">
    <property type="entry name" value="Accelerated cell death 11"/>
    <property type="match status" value="1"/>
</dbReference>
<dbReference type="EMBL" id="JAMFTS010000001">
    <property type="protein sequence ID" value="KAJ4811396.1"/>
    <property type="molecule type" value="Genomic_DNA"/>
</dbReference>
<feature type="domain" description="Glycolipid transfer protein" evidence="4">
    <location>
        <begin position="92"/>
        <end position="229"/>
    </location>
</feature>
<keyword evidence="6" id="KW-1185">Reference proteome</keyword>
<evidence type="ECO:0000256" key="3">
    <source>
        <dbReference type="SAM" id="MobiDB-lite"/>
    </source>
</evidence>
<evidence type="ECO:0000256" key="1">
    <source>
        <dbReference type="ARBA" id="ARBA00007148"/>
    </source>
</evidence>
<dbReference type="InterPro" id="IPR014830">
    <property type="entry name" value="Glycolipid_transfer_prot_dom"/>
</dbReference>
<evidence type="ECO:0000313" key="6">
    <source>
        <dbReference type="Proteomes" id="UP001140206"/>
    </source>
</evidence>
<dbReference type="GO" id="GO:0016020">
    <property type="term" value="C:membrane"/>
    <property type="evidence" value="ECO:0007669"/>
    <property type="project" value="TreeGrafter"/>
</dbReference>
<gene>
    <name evidence="5" type="ORF">LUZ62_023962</name>
</gene>
<dbReference type="GO" id="GO:1902387">
    <property type="term" value="F:ceramide 1-phosphate binding"/>
    <property type="evidence" value="ECO:0007669"/>
    <property type="project" value="TreeGrafter"/>
</dbReference>
<name>A0AAV8H6I1_9POAL</name>
<proteinExistence type="inferred from homology"/>
<evidence type="ECO:0000256" key="2">
    <source>
        <dbReference type="ARBA" id="ARBA00022448"/>
    </source>
</evidence>
<accession>A0AAV8H6I1</accession>
<dbReference type="PANTHER" id="PTHR10219:SF43">
    <property type="entry name" value="GLYCOLIPID TRANSFER PROTEIN DOMAIN-CONTAINING PROTEIN"/>
    <property type="match status" value="1"/>
</dbReference>
<dbReference type="Proteomes" id="UP001140206">
    <property type="component" value="Chromosome 1"/>
</dbReference>
<dbReference type="Pfam" id="PF08718">
    <property type="entry name" value="GLTP"/>
    <property type="match status" value="1"/>
</dbReference>